<evidence type="ECO:0000256" key="1">
    <source>
        <dbReference type="SAM" id="Coils"/>
    </source>
</evidence>
<sequence length="920" mass="105333">MFARFFRPKWQHPKVEVRLQAVSLLQGNNPDQAKILLELLHQDSATDVRAAALARIQDWDTLTRFASDNADSTLRDIAIRRLADLLSSKGVTDGDQQGALQCLEKVSQPDVLLHIALRANALPLQQAAMARLEDDYALLKVASGQVDQSLRIQAAERISDREVLEQLLKLCQNHKRLQRTVRDKLNSYKQQEKDADQQRQQGEHLCESLEALARTGWFPHYKAKLEGISQQWYALNQTVLQPVLLQRFEHAVEQCQQVVKAELQRQEQEESARHLQQQQAEQRSVLISEYTLLLEQARSAHPEQASHVSQALSRIAQRASELGISDQTRKPHNEISDILSVWQRYAELSPQLELVLQSDETDSERLSGLLKQLEWPDALPSPNILSESYTRLGVVKKAAREAKVAERESRQPIENKLDQMARHLKAGRSKAASRIASQLEERMQEAHLLSLQPRFAQLQEQLHELVDWQGFAIRPKKEQLIAAMQALASAPLAGAEQLARIRKYNQEWRGLGTDPTSTAQDLWQAFREASDQAFAHCQSYLEEQAALRADNLQKRQLLTTQLEEFIQSAAFSTAEGNFLEQLRHTARQQWQAYSPVERQEGEALQARFDFHMKQLSDAIVCYRKQQEDAKEAIVNEAVDLLSWTDIIAATRRAKTLQQDWKTLGQGRRRQDQVLWQRFRECCDELFQRRDSVLQAQKVERLERFEAANQEAERFDQALSEVITQSRVNEEQIKTLIQQFQSLPRVLQEPRQEHVDEQLETLEQRLLEQQYQPLMTLLQQTRSAAAVLAEAEQAILSDKAAATDIELSDTSEPLATRLAAVRQGKGAILQRIDEVSEAQRMLCIRMELLAGLDSPEQDQSLRMQYQLGKLQASMAQADKGTVPLFVQMHEIELEWYENGPVVNTVLQNRFHSALEKAKARY</sequence>
<proteinExistence type="predicted"/>
<feature type="coiled-coil region" evidence="1">
    <location>
        <begin position="174"/>
        <end position="201"/>
    </location>
</feature>
<dbReference type="InterPro" id="IPR007139">
    <property type="entry name" value="DUF349"/>
</dbReference>
<evidence type="ECO:0008006" key="4">
    <source>
        <dbReference type="Google" id="ProtNLM"/>
    </source>
</evidence>
<keyword evidence="1" id="KW-0175">Coiled coil</keyword>
<evidence type="ECO:0000313" key="3">
    <source>
        <dbReference type="Proteomes" id="UP000248090"/>
    </source>
</evidence>
<dbReference type="Proteomes" id="UP000248090">
    <property type="component" value="Unassembled WGS sequence"/>
</dbReference>
<accession>A0ABX5LRR0</accession>
<protein>
    <recommendedName>
        <fullName evidence="4">DUF349 domain-containing protein</fullName>
    </recommendedName>
</protein>
<name>A0ABX5LRR0_9GAMM</name>
<evidence type="ECO:0000313" key="2">
    <source>
        <dbReference type="EMBL" id="PXF29332.1"/>
    </source>
</evidence>
<organism evidence="2 3">
    <name type="scientific">Pokkaliibacter plantistimulans</name>
    <dbReference type="NCBI Taxonomy" id="1635171"/>
    <lineage>
        <taxon>Bacteria</taxon>
        <taxon>Pseudomonadati</taxon>
        <taxon>Pseudomonadota</taxon>
        <taxon>Gammaproteobacteria</taxon>
        <taxon>Oceanospirillales</taxon>
        <taxon>Balneatrichaceae</taxon>
        <taxon>Pokkaliibacter</taxon>
    </lineage>
</organism>
<dbReference type="Pfam" id="PF03993">
    <property type="entry name" value="DUF349"/>
    <property type="match status" value="1"/>
</dbReference>
<reference evidence="2 3" key="1">
    <citation type="submission" date="2015-03" db="EMBL/GenBank/DDBJ databases">
        <authorList>
            <person name="Krishnan R."/>
            <person name="Midha S."/>
            <person name="Patil P.B."/>
            <person name="Rameshkumar N."/>
        </authorList>
    </citation>
    <scope>NUCLEOTIDE SEQUENCE [LARGE SCALE GENOMIC DNA]</scope>
    <source>
        <strain evidence="2 3">L1E11</strain>
    </source>
</reference>
<gene>
    <name evidence="2" type="ORF">WH50_21420</name>
</gene>
<comment type="caution">
    <text evidence="2">The sequence shown here is derived from an EMBL/GenBank/DDBJ whole genome shotgun (WGS) entry which is preliminary data.</text>
</comment>
<keyword evidence="3" id="KW-1185">Reference proteome</keyword>
<dbReference type="EMBL" id="LAPT01000114">
    <property type="protein sequence ID" value="PXF29332.1"/>
    <property type="molecule type" value="Genomic_DNA"/>
</dbReference>